<keyword evidence="3" id="KW-1185">Reference proteome</keyword>
<reference evidence="2" key="1">
    <citation type="submission" date="2023-08" db="EMBL/GenBank/DDBJ databases">
        <title>Reference Genome Resource for the Citrus Pathogen Phytophthora citrophthora.</title>
        <authorList>
            <person name="Moller H."/>
            <person name="Coetzee B."/>
            <person name="Rose L.J."/>
            <person name="Van Niekerk J.M."/>
        </authorList>
    </citation>
    <scope>NUCLEOTIDE SEQUENCE</scope>
    <source>
        <strain evidence="2">STE-U-9442</strain>
    </source>
</reference>
<organism evidence="2 3">
    <name type="scientific">Phytophthora citrophthora</name>
    <dbReference type="NCBI Taxonomy" id="4793"/>
    <lineage>
        <taxon>Eukaryota</taxon>
        <taxon>Sar</taxon>
        <taxon>Stramenopiles</taxon>
        <taxon>Oomycota</taxon>
        <taxon>Peronosporomycetes</taxon>
        <taxon>Peronosporales</taxon>
        <taxon>Peronosporaceae</taxon>
        <taxon>Phytophthora</taxon>
    </lineage>
</organism>
<proteinExistence type="predicted"/>
<dbReference type="Proteomes" id="UP001259832">
    <property type="component" value="Unassembled WGS sequence"/>
</dbReference>
<evidence type="ECO:0000256" key="1">
    <source>
        <dbReference type="SAM" id="Coils"/>
    </source>
</evidence>
<comment type="caution">
    <text evidence="2">The sequence shown here is derived from an EMBL/GenBank/DDBJ whole genome shotgun (WGS) entry which is preliminary data.</text>
</comment>
<sequence length="67" mass="7725">MAKYAFELEPVSVERIDVLESKLRDLQDKLNHQQEELERLSKDISAVRVLPFGRLGASHKNAHARKL</sequence>
<evidence type="ECO:0000313" key="2">
    <source>
        <dbReference type="EMBL" id="KAK1937081.1"/>
    </source>
</evidence>
<name>A0AAD9GF48_9STRA</name>
<evidence type="ECO:0000313" key="3">
    <source>
        <dbReference type="Proteomes" id="UP001259832"/>
    </source>
</evidence>
<protein>
    <submittedName>
        <fullName evidence="2">Uncharacterized protein</fullName>
    </submittedName>
</protein>
<gene>
    <name evidence="2" type="ORF">P3T76_009859</name>
</gene>
<feature type="coiled-coil region" evidence="1">
    <location>
        <begin position="16"/>
        <end position="50"/>
    </location>
</feature>
<dbReference type="AlphaFoldDB" id="A0AAD9GF48"/>
<dbReference type="EMBL" id="JASMQC010000020">
    <property type="protein sequence ID" value="KAK1937081.1"/>
    <property type="molecule type" value="Genomic_DNA"/>
</dbReference>
<keyword evidence="1" id="KW-0175">Coiled coil</keyword>
<accession>A0AAD9GF48</accession>